<evidence type="ECO:0000313" key="4">
    <source>
        <dbReference type="RefSeq" id="XP_016497425.1"/>
    </source>
</evidence>
<dbReference type="STRING" id="4097.A0A1S4C8G3"/>
<dbReference type="PROSITE" id="PS50891">
    <property type="entry name" value="LOB"/>
    <property type="match status" value="1"/>
</dbReference>
<proteinExistence type="inferred from homology"/>
<organism evidence="3 4">
    <name type="scientific">Nicotiana tabacum</name>
    <name type="common">Common tobacco</name>
    <dbReference type="NCBI Taxonomy" id="4097"/>
    <lineage>
        <taxon>Eukaryota</taxon>
        <taxon>Viridiplantae</taxon>
        <taxon>Streptophyta</taxon>
        <taxon>Embryophyta</taxon>
        <taxon>Tracheophyta</taxon>
        <taxon>Spermatophyta</taxon>
        <taxon>Magnoliopsida</taxon>
        <taxon>eudicotyledons</taxon>
        <taxon>Gunneridae</taxon>
        <taxon>Pentapetalae</taxon>
        <taxon>asterids</taxon>
        <taxon>lamiids</taxon>
        <taxon>Solanales</taxon>
        <taxon>Solanaceae</taxon>
        <taxon>Nicotianoideae</taxon>
        <taxon>Nicotianeae</taxon>
        <taxon>Nicotiana</taxon>
    </lineage>
</organism>
<evidence type="ECO:0000259" key="2">
    <source>
        <dbReference type="PROSITE" id="PS50891"/>
    </source>
</evidence>
<dbReference type="GO" id="GO:0001216">
    <property type="term" value="F:DNA-binding transcription activator activity"/>
    <property type="evidence" value="ECO:0000318"/>
    <property type="project" value="GO_Central"/>
</dbReference>
<accession>A0A1S4C8G3</accession>
<reference evidence="3" key="1">
    <citation type="journal article" date="2014" name="Nat. Commun.">
        <title>The tobacco genome sequence and its comparison with those of tomato and potato.</title>
        <authorList>
            <person name="Sierro N."/>
            <person name="Battey J.N."/>
            <person name="Ouadi S."/>
            <person name="Bakaher N."/>
            <person name="Bovet L."/>
            <person name="Willig A."/>
            <person name="Goepfert S."/>
            <person name="Peitsch M.C."/>
            <person name="Ivanov N.V."/>
        </authorList>
    </citation>
    <scope>NUCLEOTIDE SEQUENCE [LARGE SCALE GENOMIC DNA]</scope>
</reference>
<gene>
    <name evidence="4" type="primary">LOC107816240</name>
</gene>
<dbReference type="RefSeq" id="XP_016497425.1">
    <property type="nucleotide sequence ID" value="XM_016641939.1"/>
</dbReference>
<dbReference type="InterPro" id="IPR004883">
    <property type="entry name" value="LOB"/>
</dbReference>
<dbReference type="GeneID" id="107816240"/>
<comment type="similarity">
    <text evidence="1">Belongs to the LOB domain-containing protein family.</text>
</comment>
<evidence type="ECO:0000313" key="3">
    <source>
        <dbReference type="Proteomes" id="UP000790787"/>
    </source>
</evidence>
<feature type="domain" description="LOB" evidence="2">
    <location>
        <begin position="9"/>
        <end position="111"/>
    </location>
</feature>
<protein>
    <submittedName>
        <fullName evidence="4">LOB domain-containing protein 27-like</fullName>
    </submittedName>
</protein>
<dbReference type="SMR" id="A0A1S4C8G3"/>
<evidence type="ECO:0000256" key="1">
    <source>
        <dbReference type="ARBA" id="ARBA00005474"/>
    </source>
</evidence>
<dbReference type="Pfam" id="PF03195">
    <property type="entry name" value="LOB"/>
    <property type="match status" value="1"/>
</dbReference>
<dbReference type="AlphaFoldDB" id="A0A1S4C8G3"/>
<dbReference type="PANTHER" id="PTHR31301:SF21">
    <property type="entry name" value="LOB DOMAIN-CONTAINING PROTEIN 27-RELATED"/>
    <property type="match status" value="1"/>
</dbReference>
<dbReference type="GO" id="GO:0005634">
    <property type="term" value="C:nucleus"/>
    <property type="evidence" value="ECO:0000318"/>
    <property type="project" value="GO_Central"/>
</dbReference>
<keyword evidence="3" id="KW-1185">Reference proteome</keyword>
<sequence length="197" mass="22358">MTKGGTSRPACAACKYQRRKCSQQCVLASYFPADQPKKFQNAHRLFGVRNIVKTLEQLDGDDQKADAMKSIIFESDMREKFPVYGCVECILYLRQQLQLALQEREYVYTQLAIYRQQHLGLSSSETNSVGNGIKTAPFSSSDSESSQGITYPDFDKHNSLAYPTSNHVLRFGIQEQQEVSRDFESLTLFNSTLVDDK</sequence>
<dbReference type="OrthoDB" id="1893065at2759"/>
<reference evidence="4" key="2">
    <citation type="submission" date="2025-08" db="UniProtKB">
        <authorList>
            <consortium name="RefSeq"/>
        </authorList>
    </citation>
    <scope>IDENTIFICATION</scope>
    <source>
        <tissue evidence="4">Leaf</tissue>
    </source>
</reference>
<dbReference type="KEGG" id="nta:107816240"/>
<dbReference type="Proteomes" id="UP000790787">
    <property type="component" value="Chromosome 17"/>
</dbReference>
<dbReference type="PANTHER" id="PTHR31301">
    <property type="entry name" value="LOB DOMAIN-CONTAINING PROTEIN 4-RELATED"/>
    <property type="match status" value="1"/>
</dbReference>
<dbReference type="PaxDb" id="4097-A0A1S4C8G3"/>
<dbReference type="GO" id="GO:0006355">
    <property type="term" value="P:regulation of DNA-templated transcription"/>
    <property type="evidence" value="ECO:0000318"/>
    <property type="project" value="GO_Central"/>
</dbReference>
<name>A0A1S4C8G3_TOBAC</name>